<dbReference type="InterPro" id="IPR016036">
    <property type="entry name" value="Malonyl_transacylase_ACP-bd"/>
</dbReference>
<keyword evidence="8" id="KW-0012">Acyltransferase</keyword>
<dbReference type="SMART" id="SM00825">
    <property type="entry name" value="PKS_KS"/>
    <property type="match status" value="2"/>
</dbReference>
<dbReference type="CDD" id="cd00833">
    <property type="entry name" value="PKS"/>
    <property type="match status" value="2"/>
</dbReference>
<dbReference type="SMART" id="SM00823">
    <property type="entry name" value="PKS_PP"/>
    <property type="match status" value="3"/>
</dbReference>
<dbReference type="PROSITE" id="PS50075">
    <property type="entry name" value="CARRIER"/>
    <property type="match status" value="3"/>
</dbReference>
<feature type="compositionally biased region" description="Low complexity" evidence="10">
    <location>
        <begin position="3628"/>
        <end position="3637"/>
    </location>
</feature>
<dbReference type="InterPro" id="IPR020806">
    <property type="entry name" value="PKS_PP-bd"/>
</dbReference>
<dbReference type="SUPFAM" id="SSF56784">
    <property type="entry name" value="HAD-like"/>
    <property type="match status" value="1"/>
</dbReference>
<dbReference type="InterPro" id="IPR013968">
    <property type="entry name" value="PKS_KR"/>
</dbReference>
<dbReference type="SMART" id="SM00826">
    <property type="entry name" value="PKS_DH"/>
    <property type="match status" value="2"/>
</dbReference>
<dbReference type="SMART" id="SM00827">
    <property type="entry name" value="PKS_AT"/>
    <property type="match status" value="2"/>
</dbReference>
<dbReference type="Gene3D" id="3.40.50.1000">
    <property type="entry name" value="HAD superfamily/HAD-like"/>
    <property type="match status" value="1"/>
</dbReference>
<feature type="domain" description="PKS/mFAS DH" evidence="13">
    <location>
        <begin position="1023"/>
        <end position="1301"/>
    </location>
</feature>
<dbReference type="Gene3D" id="3.40.366.10">
    <property type="entry name" value="Malonyl-Coenzyme A Acyl Carrier Protein, domain 2"/>
    <property type="match status" value="2"/>
</dbReference>
<feature type="domain" description="Ketosynthase family 3 (KS3)" evidence="12">
    <location>
        <begin position="122"/>
        <end position="546"/>
    </location>
</feature>
<dbReference type="InterPro" id="IPR049900">
    <property type="entry name" value="PKS_mFAS_DH"/>
</dbReference>
<gene>
    <name evidence="14" type="ORF">ADL12_36620</name>
</gene>
<dbReference type="GO" id="GO:0004312">
    <property type="term" value="F:fatty acid synthase activity"/>
    <property type="evidence" value="ECO:0007669"/>
    <property type="project" value="TreeGrafter"/>
</dbReference>
<organism evidence="14 15">
    <name type="scientific">Streptomyces regalis</name>
    <dbReference type="NCBI Taxonomy" id="68262"/>
    <lineage>
        <taxon>Bacteria</taxon>
        <taxon>Bacillati</taxon>
        <taxon>Actinomycetota</taxon>
        <taxon>Actinomycetes</taxon>
        <taxon>Kitasatosporales</taxon>
        <taxon>Streptomycetaceae</taxon>
        <taxon>Streptomyces</taxon>
    </lineage>
</organism>
<dbReference type="InterPro" id="IPR036412">
    <property type="entry name" value="HAD-like_sf"/>
</dbReference>
<dbReference type="Gene3D" id="3.40.50.1110">
    <property type="entry name" value="SGNH hydrolase"/>
    <property type="match status" value="1"/>
</dbReference>
<dbReference type="GO" id="GO:0006633">
    <property type="term" value="P:fatty acid biosynthetic process"/>
    <property type="evidence" value="ECO:0007669"/>
    <property type="project" value="InterPro"/>
</dbReference>
<evidence type="ECO:0000256" key="8">
    <source>
        <dbReference type="ARBA" id="ARBA00023315"/>
    </source>
</evidence>
<dbReference type="Pfam" id="PF02801">
    <property type="entry name" value="Ketoacyl-synt_C"/>
    <property type="match status" value="2"/>
</dbReference>
<evidence type="ECO:0000256" key="6">
    <source>
        <dbReference type="ARBA" id="ARBA00023194"/>
    </source>
</evidence>
<dbReference type="SUPFAM" id="SSF51735">
    <property type="entry name" value="NAD(P)-binding Rossmann-fold domains"/>
    <property type="match status" value="4"/>
</dbReference>
<dbReference type="InterPro" id="IPR032821">
    <property type="entry name" value="PKS_assoc"/>
</dbReference>
<dbReference type="CDD" id="cd08955">
    <property type="entry name" value="KR_2_FAS_SDR_x"/>
    <property type="match status" value="1"/>
</dbReference>
<dbReference type="InterPro" id="IPR001227">
    <property type="entry name" value="Ac_transferase_dom_sf"/>
</dbReference>
<evidence type="ECO:0000313" key="14">
    <source>
        <dbReference type="EMBL" id="KUL24636.1"/>
    </source>
</evidence>
<dbReference type="Pfam" id="PF16197">
    <property type="entry name" value="KAsynt_C_assoc"/>
    <property type="match status" value="2"/>
</dbReference>
<comment type="cofactor">
    <cofactor evidence="1">
        <name>pantetheine 4'-phosphate</name>
        <dbReference type="ChEBI" id="CHEBI:47942"/>
    </cofactor>
</comment>
<dbReference type="InterPro" id="IPR049551">
    <property type="entry name" value="PKS_DH_C"/>
</dbReference>
<dbReference type="Gene3D" id="3.30.559.30">
    <property type="entry name" value="Nonribosomal peptide synthetase, condensation domain"/>
    <property type="match status" value="1"/>
</dbReference>
<dbReference type="InterPro" id="IPR010037">
    <property type="entry name" value="FkbH_domain"/>
</dbReference>
<evidence type="ECO:0000256" key="9">
    <source>
        <dbReference type="PROSITE-ProRule" id="PRU01363"/>
    </source>
</evidence>
<feature type="domain" description="Carrier" evidence="11">
    <location>
        <begin position="1778"/>
        <end position="1853"/>
    </location>
</feature>
<dbReference type="CDD" id="cd08956">
    <property type="entry name" value="KR_3_FAS_SDR_x"/>
    <property type="match status" value="1"/>
</dbReference>
<comment type="pathway">
    <text evidence="2">Antibiotic biosynthesis.</text>
</comment>
<keyword evidence="6" id="KW-0045">Antibiotic biosynthesis</keyword>
<feature type="active site" description="Proton donor; for dehydratase activity" evidence="9">
    <location>
        <position position="1221"/>
    </location>
</feature>
<feature type="region of interest" description="C-terminal hotdog fold" evidence="9">
    <location>
        <begin position="2906"/>
        <end position="3043"/>
    </location>
</feature>
<feature type="region of interest" description="C-terminal hotdog fold" evidence="9">
    <location>
        <begin position="1159"/>
        <end position="1301"/>
    </location>
</feature>
<dbReference type="GO" id="GO:0033068">
    <property type="term" value="P:macrolide biosynthetic process"/>
    <property type="evidence" value="ECO:0007669"/>
    <property type="project" value="UniProtKB-ARBA"/>
</dbReference>
<dbReference type="PROSITE" id="PS00606">
    <property type="entry name" value="KS3_1"/>
    <property type="match status" value="2"/>
</dbReference>
<feature type="compositionally biased region" description="Low complexity" evidence="10">
    <location>
        <begin position="4064"/>
        <end position="4075"/>
    </location>
</feature>
<dbReference type="InterPro" id="IPR001242">
    <property type="entry name" value="Condensation_dom"/>
</dbReference>
<dbReference type="Gene3D" id="3.40.50.720">
    <property type="entry name" value="NAD(P)-binding Rossmann-like Domain"/>
    <property type="match status" value="2"/>
</dbReference>
<evidence type="ECO:0000259" key="13">
    <source>
        <dbReference type="PROSITE" id="PS52019"/>
    </source>
</evidence>
<dbReference type="InterPro" id="IPR036736">
    <property type="entry name" value="ACP-like_sf"/>
</dbReference>
<dbReference type="RefSeq" id="WP_062710763.1">
    <property type="nucleotide sequence ID" value="NZ_LLZG01000375.1"/>
</dbReference>
<dbReference type="InterPro" id="IPR023214">
    <property type="entry name" value="HAD_sf"/>
</dbReference>
<evidence type="ECO:0000256" key="3">
    <source>
        <dbReference type="ARBA" id="ARBA00022450"/>
    </source>
</evidence>
<dbReference type="InterPro" id="IPR020807">
    <property type="entry name" value="PKS_DH"/>
</dbReference>
<proteinExistence type="predicted"/>
<feature type="region of interest" description="N-terminal hotdog fold" evidence="9">
    <location>
        <begin position="1023"/>
        <end position="1148"/>
    </location>
</feature>
<keyword evidence="4" id="KW-0597">Phosphoprotein</keyword>
<dbReference type="NCBIfam" id="TIGR01681">
    <property type="entry name" value="HAD-SF-IIIC"/>
    <property type="match status" value="1"/>
</dbReference>
<dbReference type="Gene3D" id="3.40.47.10">
    <property type="match status" value="2"/>
</dbReference>
<dbReference type="InterPro" id="IPR057326">
    <property type="entry name" value="KR_dom"/>
</dbReference>
<reference evidence="15" key="1">
    <citation type="submission" date="2015-10" db="EMBL/GenBank/DDBJ databases">
        <authorList>
            <person name="Ju K.-S."/>
            <person name="Doroghazi J.R."/>
            <person name="Metcalf W.W."/>
        </authorList>
    </citation>
    <scope>NUCLEOTIDE SEQUENCE [LARGE SCALE GENOMIC DNA]</scope>
    <source>
        <strain evidence="15">NRRL 3151</strain>
    </source>
</reference>
<dbReference type="Pfam" id="PF00668">
    <property type="entry name" value="Condensation"/>
    <property type="match status" value="1"/>
</dbReference>
<dbReference type="InterPro" id="IPR018201">
    <property type="entry name" value="Ketoacyl_synth_AS"/>
</dbReference>
<feature type="domain" description="Carrier" evidence="11">
    <location>
        <begin position="19"/>
        <end position="93"/>
    </location>
</feature>
<dbReference type="InterPro" id="IPR014043">
    <property type="entry name" value="Acyl_transferase_dom"/>
</dbReference>
<feature type="region of interest" description="Disordered" evidence="10">
    <location>
        <begin position="3628"/>
        <end position="3647"/>
    </location>
</feature>
<dbReference type="InterPro" id="IPR049552">
    <property type="entry name" value="PKS_DH_N"/>
</dbReference>
<dbReference type="InterPro" id="IPR050091">
    <property type="entry name" value="PKS_NRPS_Biosynth_Enz"/>
</dbReference>
<feature type="region of interest" description="Disordered" evidence="10">
    <location>
        <begin position="4064"/>
        <end position="4104"/>
    </location>
</feature>
<evidence type="ECO:0000256" key="4">
    <source>
        <dbReference type="ARBA" id="ARBA00022553"/>
    </source>
</evidence>
<dbReference type="Proteomes" id="UP000053923">
    <property type="component" value="Unassembled WGS sequence"/>
</dbReference>
<dbReference type="Gene3D" id="3.30.559.10">
    <property type="entry name" value="Chloramphenicol acetyltransferase-like domain"/>
    <property type="match status" value="1"/>
</dbReference>
<feature type="domain" description="PKS/mFAS DH" evidence="13">
    <location>
        <begin position="2760"/>
        <end position="3043"/>
    </location>
</feature>
<dbReference type="PROSITE" id="PS52019">
    <property type="entry name" value="PKS_MFAS_DH"/>
    <property type="match status" value="2"/>
</dbReference>
<name>A0A101JD88_9ACTN</name>
<dbReference type="InterPro" id="IPR014030">
    <property type="entry name" value="Ketoacyl_synth_N"/>
</dbReference>
<feature type="region of interest" description="Disordered" evidence="10">
    <location>
        <begin position="626"/>
        <end position="655"/>
    </location>
</feature>
<dbReference type="Gene3D" id="1.10.1200.10">
    <property type="entry name" value="ACP-like"/>
    <property type="match status" value="3"/>
</dbReference>
<evidence type="ECO:0000313" key="15">
    <source>
        <dbReference type="Proteomes" id="UP000053923"/>
    </source>
</evidence>
<dbReference type="Gene3D" id="3.10.129.110">
    <property type="entry name" value="Polyketide synthase dehydratase"/>
    <property type="match status" value="2"/>
</dbReference>
<dbReference type="SMART" id="SM00822">
    <property type="entry name" value="PKS_KR"/>
    <property type="match status" value="2"/>
</dbReference>
<dbReference type="InterPro" id="IPR006162">
    <property type="entry name" value="Ppantetheine_attach_site"/>
</dbReference>
<accession>A0A101JD88</accession>
<dbReference type="SUPFAM" id="SSF55048">
    <property type="entry name" value="Probable ACP-binding domain of malonyl-CoA ACP transacylase"/>
    <property type="match status" value="2"/>
</dbReference>
<dbReference type="Gene3D" id="3.40.630.30">
    <property type="match status" value="1"/>
</dbReference>
<dbReference type="Pfam" id="PF00550">
    <property type="entry name" value="PP-binding"/>
    <property type="match status" value="3"/>
</dbReference>
<dbReference type="InterPro" id="IPR023213">
    <property type="entry name" value="CAT-like_dom_sf"/>
</dbReference>
<feature type="active site" description="Proton acceptor; for dehydratase activity" evidence="9">
    <location>
        <position position="2795"/>
    </location>
</feature>
<evidence type="ECO:0000256" key="7">
    <source>
        <dbReference type="ARBA" id="ARBA00023268"/>
    </source>
</evidence>
<dbReference type="PANTHER" id="PTHR43775">
    <property type="entry name" value="FATTY ACID SYNTHASE"/>
    <property type="match status" value="1"/>
</dbReference>
<dbReference type="InterPro" id="IPR036514">
    <property type="entry name" value="SGNH_hydro_sf"/>
</dbReference>
<feature type="domain" description="Carrier" evidence="11">
    <location>
        <begin position="3553"/>
        <end position="3629"/>
    </location>
</feature>
<dbReference type="InterPro" id="IPR042104">
    <property type="entry name" value="PKS_dehydratase_sf"/>
</dbReference>
<dbReference type="PROSITE" id="PS52004">
    <property type="entry name" value="KS3_2"/>
    <property type="match status" value="2"/>
</dbReference>
<keyword evidence="3" id="KW-0596">Phosphopantetheine</keyword>
<keyword evidence="7" id="KW-0511">Multifunctional enzyme</keyword>
<dbReference type="InterPro" id="IPR016035">
    <property type="entry name" value="Acyl_Trfase/lysoPLipase"/>
</dbReference>
<dbReference type="InterPro" id="IPR016039">
    <property type="entry name" value="Thiolase-like"/>
</dbReference>
<evidence type="ECO:0000259" key="12">
    <source>
        <dbReference type="PROSITE" id="PS52004"/>
    </source>
</evidence>
<dbReference type="SUPFAM" id="SSF53901">
    <property type="entry name" value="Thiolase-like"/>
    <property type="match status" value="2"/>
</dbReference>
<dbReference type="Pfam" id="PF08659">
    <property type="entry name" value="KR"/>
    <property type="match status" value="2"/>
</dbReference>
<dbReference type="OrthoDB" id="9778690at2"/>
<dbReference type="PANTHER" id="PTHR43775:SF51">
    <property type="entry name" value="INACTIVE PHENOLPHTHIOCEROL SYNTHESIS POLYKETIDE SYNTHASE TYPE I PKS1-RELATED"/>
    <property type="match status" value="1"/>
</dbReference>
<dbReference type="InterPro" id="IPR009081">
    <property type="entry name" value="PP-bd_ACP"/>
</dbReference>
<dbReference type="InterPro" id="IPR014031">
    <property type="entry name" value="Ketoacyl_synth_C"/>
</dbReference>
<dbReference type="EMBL" id="LLZG01000375">
    <property type="protein sequence ID" value="KUL24636.1"/>
    <property type="molecule type" value="Genomic_DNA"/>
</dbReference>
<evidence type="ECO:0000256" key="5">
    <source>
        <dbReference type="ARBA" id="ARBA00022679"/>
    </source>
</evidence>
<protein>
    <submittedName>
        <fullName evidence="14">Polyketide synthase</fullName>
    </submittedName>
</protein>
<sequence length="4633" mass="491002">MPAHESPKQSPEPSLTTSEGVRAWLESAVAEAAGLAPTAVDPDRPIAELGLGSRQLVTLAAELSALTGRALDPSLVFNHPTIAALAEAVFDEAVFGDAVFGGAPARTPAAVPAPDGTPARADDDIAIISMACRLPGGADDPEALWRLLEAGEDAITEVPAGRWDTQGLQDPDPEATGKAYSLRGGYLSGIDCFDASFFGISPREAAAMDPQQRLLLQTSWEVIERAGIVPDTLNGSSTGVYIGLYDSGYLASAALDQLDGHVGTGSASSVASGRIAYTLGLQGPAVTVDTACSSSLVALHLAARALAGGECDLALAGGATLLVTPRGHVEFSRLRGLSPSGRCSPFSADADGVVWAEGCGVVLLKRLADARRDGDRILAVVKGSAINQDGRSQGLSAPNGPAQERVLRAALDTAGLRPDDVDHIEAHGTGTRLGDPIEGRALAAVFGPDRPADRPLCVGSLKSNLGHTQAAAGIAGVIKTVLALRHERIPASLHAETPTEHIDWAHSGLRVVREAKAWPRDPERVRRAGVSAFGISGTNAHVVLEEAPEEQPQPPRDLPATTLFPLSARTLPALRAQAGRLLETFEQRPELPLPDVAATLAHHRTHFEHRTVVRASDRAELLTALRTLTEPQPADTDTDTDTDSGSGSGTDLIVGPQQSAPAGKLAFVFPGQGAQWAGMARDLLDRDPVFADELDRCDAALRPFTDWSVTSVLRGDPGAPALDRVAVVQPALFAVMVSLAAVWRARGIRPDAVVGHSQGEVAAACVAGALSLNDAAAVVALRSQALTELSGSGTMAVVALPHTEVEALLAGHDGRISVAAVNSGRSTVIAGAVDAVEDLLAELDRRQVFARRLDVGYASHSAQVEPVRTAILDELDGVTTYPTSVAWYSTVTAEPVTEEYEADYWYTNLREPVRFAPTVERMVADGYRCFVELGPHPSLLTALHTIDEDLVAVGSLRRDEDGPACLDHSAAELHVHGRQIDWRRLVPHTTAADLPTYAWVAQRHWIEPAASATAPGLFDRAAHPLLGVQLQSADETRWTFRNEWSPATADWLPDHTVFGRTVVSGTTLMELCRAALAVARPDSAADVTDLLLLSPLTLPGTGTVEVSVEVVTAGTVPEITVHSRPRGQESTDWTLHATASAAESGALPADEPPTWPETADPAWGEDTYERLTGLGLGYGPAFQGVRQAVTAGDGTLLARLSLPPVARDAVDPYPVHPALLDAALHVAAALDSGDQRVLLPVAVARCVLPPGGTTDLTASVRRTGGSDTDLTLDVSLWDADGFPAGRLEGVRLRAANPADLNSGSRNGRHLYEVAWTAVPEKPAATPGSAWAVHGDAADSAVAAAERDLRAAGVQVTDEGADTVVRFWPRTTADAEPAATVHELATAALADLQALISLPPDEAPTRTIWVTRGAIAAADGDAVPGLAQSVLWGLARSARTEHPDLGLTLLDLDLGLDLAAEGDEPPLLSALAQPDDPELALRDGELLAPRLIRARPAPSDRPAPIPTDGTVLITGGLGAVGRHIALLLAENGVPRLLLTSRQGAADPRAAEVTAELTALGVEVEVAACDVADAAAVADVLARIGDDLPLRGIVHCAGVLADGVVAELAPDALAQVLRPKVDGAAHLHRLTAGHPLDLFLLVSSAAGVVGNAGQANYAAANVFLDQLAHHRRASGLPGVSVSFGAWAGEGLAAEHADLERMARLGHRALTADQGRELTELSLRRDAAHLVAWALDLPRVRAAAPTGALWRSLLPAPRPDRAGNHTVADRLARLPEPERAARVLTLVREEAAHALGLRSADSVRPDQPLRDLGMDSVTAVDLRNRISARLGTKLPATLLFDHPTPTRLAEYLLTGALATTGRTSHRAAPAPPSDEPVALVAMACRLPGGVRDPEGLWRLVAEGRDAVGPFPAGRWDVESLYDPDPDALGKSYAREGGFLDDIESFDAGFFGITPKEAAAMDPQQRLLLETAWESLERAGIVPAALAGSTTGVYVGMFGSDYLSGTRLDQLDGYVGTGSALSVASGRLAYTLGLNGPALTVDTACSSALVAVHLAAQALRAGECDLALAGGVTLMVTPQTFVEFSRLRGLSPTGRCRSFSDAADGAIWAEGAGMVVLKRLSDARRDGDRVLAVLRGTAVNQDGRSQGLSAPNGPAQEQVIRRALEQSGLRPADIDHVEAHGTGTTLGDPIEANALAEVFGASRPEGRPLHLGSLKSNIGHAQAASGVLGLIKVVQSLHNEALPRTLHADTPSRHVDWADSGLYVLTESVPWPASAERVRRAGVSAFGISGTNAHVIVEEARQPESEPVPTSELPSGKRLFVLSGRSEQGLRGQAAALSRHLAEADSAEHADAALPDIAHTLARHRTHFERRVAVLAENGEELRSVLGELAAGRAPLPPLREDQSGKVAFVYAGHGGQWPGMGLDLMAESEAFREELTRIDDAVQRHAGWSVLNALRAPEEFSPLERTEYLQPTLFAVNAALTAAWRSLGITPDAVTGHSLGEIAAAYSAGALTLDDAVTVVTGRAQAVVPVAGKGGMLSLDLPRPRVEELLAPYADRLFVAAVNSPHSTAVSGDSDALAELRRSLDEQGIKARPLSTPFASHTPLMAPLRAELLDRFSGIRGTHTRTPLYSTVLAEPVPGDRLDSAYWYANLSEPVRFADTIRRMLDDGHRYFVELSPHPSLGSAIEAVAAEAGIDGVSVGSLRRQQGGRDVLLRGLGELYTAGHTPDWPTLFPAGRRVDLPTYAFARERHWLAPAPATATGASPLLGTHVEASDETDRHIFQSEVDLRDSRFAYLTDHRVTGEVWLPGAAFLDMALEAASAVQDGGDVRLADVRFVQPLRLDESRPTRLQLVLRPAADGLRDFTIASAPAAGGPHTRWERHVAGRIDVTPTEPAVDPSEPLATLRARCTEQVDLPSVYGALAALGIDYGPAFRGLESGHRTRSTALARLADKPAAGHLLHPAVLDAAFHTAALPGNAPQGRAFVPAGVRRLRHTGLRTTPAWVTCELRSVSGDTATLDLRLYDEKDQLLLEAEEFELAALSPLDGALFETRWQPRPLANEPPARGSWLILADESGVAAEFVERLGASVPYVIARRGEEFAAEGPGRYVLDPAEPQHLARLLDEAFASEPPERIVQLSALDAPAIEDAHTAEKAARLCCLSTLHLVRTLADGMPGPAPRLFVVARGSQAAGDTSATSDTGDSGGSMQVTNPQQALAWGFGLAVAQEHPELRTTLVDLPPTGGADALWTQLRHADDERLVALRGSGRLVPRLTRTRPDDGGHGAITPDGVYLITGGLGGLGRVVAERLIGRGARRLALMSRSAPSADAASWIRSLEERGVTVHLARADVADRDGLTAALDAVRHELGPITGVVHAAGVLDDATIANLTDERVLRVLAPKVLGTTLLTELTPDAEDLILFASAAGLLGSAGQSPYSAANAFLDAWAHHLSRTDRRALSLDWGAWSGVGMVSESGAREAETARSGLVAFSAQDGGELFDRVLSTARRQLAPLALDWEMLALDPDAARTRPILADLITAPTGTPGTDDLVKKVFAATTDTERAVRLEAYVRARVGEVSGGAVQVSATTALKELGLDSLMLVRLRNAFARELGVELPTATVFSAADIRGLAQALGTALPEQETTTEQEPEHATEAPATALHPATRDVVRLLRSAQPGMPDAAHAVGLAVRLTTPTTRETLTGILTRLTARHAALRTAIVTATEGGRQLRVDRELPEPLLRWTVVPENIAFEAADRLRELLEPPFDLAVPPLWRFELLDGGDRGQILVYGAHHAVSDLQSLLLVAGEIDAELSGNTLGDTVTNRDIDLLIEAQQTGEQGTRSAGAGGAGDWREAFQGSARLDLALSRPRPQTRSYRAGSVTVSVPDGLMDRISAAASRLAVTPAAFCLGTLTVLLARKRERERFVLAVPVDTRIHADAYDAVGFFGVPVPFPAEAKAGERIEEVLRRTDGRLERLLAKGAMFSDVLPVLAREGLYRANAPLVEVYFNYVRAARGLTGLEVLPAGTGYSDLDLMITMTPDAGRIRLDHNLDILDAATVSALGEELLGLLAETAGDPTRPVRTTRTGPLDKTRSGPVDTTPTATEIPEAGPSTTPPSHTLALAATFALGNLPLMCEAAVDESVRDGSVTTVAEAPYHHVLASLRDPSGVFADPATTAGVVLLRATDLQRFGPVDDALLAELRTAYRAALRAVAERSRKPLIVGFLPAVQGEDRFSRWEQEIAAELADVPGIAVLGPDDFSGHHPAEERFDERTERLAHLPFTPHFQAAVALRLAEVVQAVRRPAPKVIAVDGDETLWGGVAGEIGPEAVDPTGPRGLLGRRLLQWRAAGALLVLVSNNDEDTVRAVLDRPDSPLKAEHFSVLSAAWGPKPARLADAARTLNLGLDSFLFLDDNPAEIAKMRAALPQVLSVTCPSATELPAFLGRLWPLVPAAATAEDALRARFYEEERERDAAREQAGFEEFLDGLELEVDIRALSDADVQRAEQLVRRTNQFTLRARSTDGGDVARWREHGEVWTAAARDRFGDYGQIGLLALRHEGDRLDVLAWLMSCRALGRGVEERLLQWLAGRAEELDCAKVRLTAERTPRNAPARRLLSALGGGDQDDERLEAVVTPEQLRTFRSWRRP</sequence>
<dbReference type="Pfam" id="PF00109">
    <property type="entry name" value="ketoacyl-synt"/>
    <property type="match status" value="2"/>
</dbReference>
<evidence type="ECO:0000259" key="11">
    <source>
        <dbReference type="PROSITE" id="PS50075"/>
    </source>
</evidence>
<dbReference type="InterPro" id="IPR010033">
    <property type="entry name" value="HAD_SF_ppase_IIIC"/>
</dbReference>
<dbReference type="FunFam" id="1.10.1200.10:FF:000007">
    <property type="entry name" value="Probable polyketide synthase pks17"/>
    <property type="match status" value="1"/>
</dbReference>
<dbReference type="Pfam" id="PF14765">
    <property type="entry name" value="PS-DH"/>
    <property type="match status" value="2"/>
</dbReference>
<keyword evidence="15" id="KW-1185">Reference proteome</keyword>
<dbReference type="InterPro" id="IPR020841">
    <property type="entry name" value="PKS_Beta-ketoAc_synthase_dom"/>
</dbReference>
<dbReference type="FunFam" id="3.40.47.10:FF:000019">
    <property type="entry name" value="Polyketide synthase type I"/>
    <property type="match status" value="2"/>
</dbReference>
<dbReference type="Gene3D" id="3.30.70.3290">
    <property type="match status" value="2"/>
</dbReference>
<evidence type="ECO:0000256" key="10">
    <source>
        <dbReference type="SAM" id="MobiDB-lite"/>
    </source>
</evidence>
<dbReference type="GO" id="GO:0031177">
    <property type="term" value="F:phosphopantetheine binding"/>
    <property type="evidence" value="ECO:0007669"/>
    <property type="project" value="InterPro"/>
</dbReference>
<dbReference type="Pfam" id="PF21089">
    <property type="entry name" value="PKS_DH_N"/>
    <property type="match status" value="2"/>
</dbReference>
<dbReference type="SUPFAM" id="SSF47336">
    <property type="entry name" value="ACP-like"/>
    <property type="match status" value="3"/>
</dbReference>
<dbReference type="SUPFAM" id="SSF52151">
    <property type="entry name" value="FabD/lysophospholipase-like"/>
    <property type="match status" value="2"/>
</dbReference>
<comment type="caution">
    <text evidence="14">The sequence shown here is derived from an EMBL/GenBank/DDBJ whole genome shotgun (WGS) entry which is preliminary data.</text>
</comment>
<dbReference type="SUPFAM" id="SSF52777">
    <property type="entry name" value="CoA-dependent acyltransferases"/>
    <property type="match status" value="2"/>
</dbReference>
<feature type="region of interest" description="N-terminal hotdog fold" evidence="9">
    <location>
        <begin position="2760"/>
        <end position="2890"/>
    </location>
</feature>
<evidence type="ECO:0000256" key="2">
    <source>
        <dbReference type="ARBA" id="ARBA00004792"/>
    </source>
</evidence>
<dbReference type="FunFam" id="3.40.366.10:FF:000002">
    <property type="entry name" value="Probable polyketide synthase 2"/>
    <property type="match status" value="1"/>
</dbReference>
<feature type="active site" description="Proton donor; for dehydratase activity" evidence="9">
    <location>
        <position position="2962"/>
    </location>
</feature>
<dbReference type="NCBIfam" id="TIGR01686">
    <property type="entry name" value="FkbH"/>
    <property type="match status" value="1"/>
</dbReference>
<feature type="domain" description="Ketosynthase family 3 (KS3)" evidence="12">
    <location>
        <begin position="1871"/>
        <end position="2295"/>
    </location>
</feature>
<feature type="active site" description="Proton acceptor; for dehydratase activity" evidence="9">
    <location>
        <position position="1055"/>
    </location>
</feature>
<dbReference type="Pfam" id="PF00698">
    <property type="entry name" value="Acyl_transf_1"/>
    <property type="match status" value="2"/>
</dbReference>
<dbReference type="InterPro" id="IPR036291">
    <property type="entry name" value="NAD(P)-bd_dom_sf"/>
</dbReference>
<dbReference type="PROSITE" id="PS00012">
    <property type="entry name" value="PHOSPHOPANTETHEINE"/>
    <property type="match status" value="2"/>
</dbReference>
<dbReference type="SMART" id="SM01294">
    <property type="entry name" value="PKS_PP_betabranch"/>
    <property type="match status" value="1"/>
</dbReference>
<evidence type="ECO:0000256" key="1">
    <source>
        <dbReference type="ARBA" id="ARBA00001957"/>
    </source>
</evidence>
<dbReference type="GO" id="GO:0004315">
    <property type="term" value="F:3-oxoacyl-[acyl-carrier-protein] synthase activity"/>
    <property type="evidence" value="ECO:0007669"/>
    <property type="project" value="InterPro"/>
</dbReference>
<keyword evidence="5" id="KW-0808">Transferase</keyword>